<dbReference type="HOGENOM" id="CLU_945314_0_0_2"/>
<keyword evidence="1" id="KW-0472">Membrane</keyword>
<dbReference type="InterPro" id="IPR010916">
    <property type="entry name" value="TonB_box_CS"/>
</dbReference>
<evidence type="ECO:0000313" key="3">
    <source>
        <dbReference type="Proteomes" id="UP000006565"/>
    </source>
</evidence>
<sequence length="294" mass="33719" precursor="true">MNDKKILLFFIALILIILAIVISFLHISVLPEIFAQDSVKSQVIGIDQPDSEYFINDTFTVSGNTTLSKDDEIRVYFYLSYFIHGIKARPDNISRDVVAQIVPGQSGLNRWSATIDTTGFWPDEYIITVYNNNSQEINTSRIVVLINRNESIDHTPKMYTCHPEEFPDIPIIKEYGNESNKIYYDEETWNAIGSAVAPYFTNNSRYWAYNGGIINGWGPDYCIGGISVWLDPDTPVNETMMDEIYHVFSESAKAESLDEPYLIFIPVRFYPSTDYVPRLNMLYSIHPDQLMDLL</sequence>
<keyword evidence="3" id="KW-1185">Reference proteome</keyword>
<dbReference type="Proteomes" id="UP000006565">
    <property type="component" value="Chromosome"/>
</dbReference>
<name>E1RF84_METP4</name>
<accession>E1RF84</accession>
<proteinExistence type="predicted"/>
<gene>
    <name evidence="2" type="ordered locus">Mpet_0254</name>
</gene>
<dbReference type="AlphaFoldDB" id="E1RF84"/>
<dbReference type="KEGG" id="mpi:Mpet_0254"/>
<keyword evidence="1" id="KW-0812">Transmembrane</keyword>
<dbReference type="eggNOG" id="arCOG03906">
    <property type="taxonomic scope" value="Archaea"/>
</dbReference>
<evidence type="ECO:0000256" key="1">
    <source>
        <dbReference type="SAM" id="Phobius"/>
    </source>
</evidence>
<protein>
    <submittedName>
        <fullName evidence="2">Uncharacterized protein</fullName>
    </submittedName>
</protein>
<organism evidence="2 3">
    <name type="scientific">Methanolacinia petrolearia (strain DSM 11571 / OCM 486 / SEBR 4847)</name>
    <name type="common">Methanoplanus petrolearius</name>
    <dbReference type="NCBI Taxonomy" id="679926"/>
    <lineage>
        <taxon>Archaea</taxon>
        <taxon>Methanobacteriati</taxon>
        <taxon>Methanobacteriota</taxon>
        <taxon>Stenosarchaea group</taxon>
        <taxon>Methanomicrobia</taxon>
        <taxon>Methanomicrobiales</taxon>
        <taxon>Methanomicrobiaceae</taxon>
        <taxon>Methanolacinia</taxon>
    </lineage>
</organism>
<dbReference type="PROSITE" id="PS00430">
    <property type="entry name" value="TONB_DEPENDENT_REC_1"/>
    <property type="match status" value="1"/>
</dbReference>
<evidence type="ECO:0000313" key="2">
    <source>
        <dbReference type="EMBL" id="ADN35032.1"/>
    </source>
</evidence>
<feature type="transmembrane region" description="Helical" evidence="1">
    <location>
        <begin position="7"/>
        <end position="30"/>
    </location>
</feature>
<keyword evidence="1" id="KW-1133">Transmembrane helix</keyword>
<dbReference type="EMBL" id="CP002117">
    <property type="protein sequence ID" value="ADN35032.1"/>
    <property type="molecule type" value="Genomic_DNA"/>
</dbReference>
<dbReference type="eggNOG" id="arCOG03372">
    <property type="taxonomic scope" value="Archaea"/>
</dbReference>
<reference evidence="2 3" key="1">
    <citation type="journal article" date="2010" name="Stand. Genomic Sci.">
        <title>Complete genome sequence of Methanoplanus petrolearius type strain (SEBR 4847).</title>
        <authorList>
            <person name="Brambilla E."/>
            <person name="Djao O.D."/>
            <person name="Daligault H."/>
            <person name="Lapidus A."/>
            <person name="Lucas S."/>
            <person name="Hammon N."/>
            <person name="Nolan M."/>
            <person name="Tice H."/>
            <person name="Cheng J.F."/>
            <person name="Han C."/>
            <person name="Tapia R."/>
            <person name="Goodwin L."/>
            <person name="Pitluck S."/>
            <person name="Liolios K."/>
            <person name="Ivanova N."/>
            <person name="Mavromatis K."/>
            <person name="Mikhailova N."/>
            <person name="Pati A."/>
            <person name="Chen A."/>
            <person name="Palaniappan K."/>
            <person name="Land M."/>
            <person name="Hauser L."/>
            <person name="Chang Y.J."/>
            <person name="Jeffries C.D."/>
            <person name="Rohde M."/>
            <person name="Spring S."/>
            <person name="Sikorski J."/>
            <person name="Goker M."/>
            <person name="Woyke T."/>
            <person name="Bristow J."/>
            <person name="Eisen J.A."/>
            <person name="Markowitz V."/>
            <person name="Hugenholtz P."/>
            <person name="Kyrpides N.C."/>
            <person name="Klenk H.P."/>
        </authorList>
    </citation>
    <scope>NUCLEOTIDE SEQUENCE [LARGE SCALE GENOMIC DNA]</scope>
    <source>
        <strain evidence="3">DSM 11571 / OCM 486 / SEBR 4847</strain>
    </source>
</reference>